<organism evidence="2 3">
    <name type="scientific">Trema orientale</name>
    <name type="common">Charcoal tree</name>
    <name type="synonym">Celtis orientalis</name>
    <dbReference type="NCBI Taxonomy" id="63057"/>
    <lineage>
        <taxon>Eukaryota</taxon>
        <taxon>Viridiplantae</taxon>
        <taxon>Streptophyta</taxon>
        <taxon>Embryophyta</taxon>
        <taxon>Tracheophyta</taxon>
        <taxon>Spermatophyta</taxon>
        <taxon>Magnoliopsida</taxon>
        <taxon>eudicotyledons</taxon>
        <taxon>Gunneridae</taxon>
        <taxon>Pentapetalae</taxon>
        <taxon>rosids</taxon>
        <taxon>fabids</taxon>
        <taxon>Rosales</taxon>
        <taxon>Cannabaceae</taxon>
        <taxon>Trema</taxon>
    </lineage>
</organism>
<dbReference type="Proteomes" id="UP000237000">
    <property type="component" value="Unassembled WGS sequence"/>
</dbReference>
<dbReference type="InParanoid" id="A0A2P5E7V0"/>
<evidence type="ECO:0000313" key="3">
    <source>
        <dbReference type="Proteomes" id="UP000237000"/>
    </source>
</evidence>
<evidence type="ECO:0000256" key="1">
    <source>
        <dbReference type="SAM" id="MobiDB-lite"/>
    </source>
</evidence>
<proteinExistence type="predicted"/>
<keyword evidence="3" id="KW-1185">Reference proteome</keyword>
<name>A0A2P5E7V0_TREOI</name>
<feature type="region of interest" description="Disordered" evidence="1">
    <location>
        <begin position="1"/>
        <end position="115"/>
    </location>
</feature>
<evidence type="ECO:0000313" key="2">
    <source>
        <dbReference type="EMBL" id="PON81605.1"/>
    </source>
</evidence>
<dbReference type="AlphaFoldDB" id="A0A2P5E7V0"/>
<dbReference type="OrthoDB" id="10422476at2759"/>
<reference evidence="3" key="1">
    <citation type="submission" date="2016-06" db="EMBL/GenBank/DDBJ databases">
        <title>Parallel loss of symbiosis genes in relatives of nitrogen-fixing non-legume Parasponia.</title>
        <authorList>
            <person name="Van Velzen R."/>
            <person name="Holmer R."/>
            <person name="Bu F."/>
            <person name="Rutten L."/>
            <person name="Van Zeijl A."/>
            <person name="Liu W."/>
            <person name="Santuari L."/>
            <person name="Cao Q."/>
            <person name="Sharma T."/>
            <person name="Shen D."/>
            <person name="Roswanjaya Y."/>
            <person name="Wardhani T."/>
            <person name="Kalhor M.S."/>
            <person name="Jansen J."/>
            <person name="Van den Hoogen J."/>
            <person name="Gungor B."/>
            <person name="Hartog M."/>
            <person name="Hontelez J."/>
            <person name="Verver J."/>
            <person name="Yang W.-C."/>
            <person name="Schijlen E."/>
            <person name="Repin R."/>
            <person name="Schilthuizen M."/>
            <person name="Schranz E."/>
            <person name="Heidstra R."/>
            <person name="Miyata K."/>
            <person name="Fedorova E."/>
            <person name="Kohlen W."/>
            <person name="Bisseling T."/>
            <person name="Smit S."/>
            <person name="Geurts R."/>
        </authorList>
    </citation>
    <scope>NUCLEOTIDE SEQUENCE [LARGE SCALE GENOMIC DNA]</scope>
    <source>
        <strain evidence="3">cv. RG33-2</strain>
    </source>
</reference>
<dbReference type="EMBL" id="JXTC01000213">
    <property type="protein sequence ID" value="PON81605.1"/>
    <property type="molecule type" value="Genomic_DNA"/>
</dbReference>
<comment type="caution">
    <text evidence="2">The sequence shown here is derived from an EMBL/GenBank/DDBJ whole genome shotgun (WGS) entry which is preliminary data.</text>
</comment>
<accession>A0A2P5E7V0</accession>
<feature type="compositionally biased region" description="Basic and acidic residues" evidence="1">
    <location>
        <begin position="67"/>
        <end position="80"/>
    </location>
</feature>
<sequence>MVKNWTEGFPSEYQTAPSSPDLAEHPAATVAPTRSQIPCFRLPRRRPTPTSAGNPTRTRRVPNPGRRGRDGGGGRAGERGPHRRRRPGTGRGPWRDLGTSAERGRDPGSGRQLCG</sequence>
<protein>
    <submittedName>
        <fullName evidence="2">Uncharacterized protein</fullName>
    </submittedName>
</protein>
<gene>
    <name evidence="2" type="ORF">TorRG33x02_226430</name>
</gene>